<organism evidence="1 2">
    <name type="scientific">Cardiocondyla obscurior</name>
    <dbReference type="NCBI Taxonomy" id="286306"/>
    <lineage>
        <taxon>Eukaryota</taxon>
        <taxon>Metazoa</taxon>
        <taxon>Ecdysozoa</taxon>
        <taxon>Arthropoda</taxon>
        <taxon>Hexapoda</taxon>
        <taxon>Insecta</taxon>
        <taxon>Pterygota</taxon>
        <taxon>Neoptera</taxon>
        <taxon>Endopterygota</taxon>
        <taxon>Hymenoptera</taxon>
        <taxon>Apocrita</taxon>
        <taxon>Aculeata</taxon>
        <taxon>Formicoidea</taxon>
        <taxon>Formicidae</taxon>
        <taxon>Myrmicinae</taxon>
        <taxon>Cardiocondyla</taxon>
    </lineage>
</organism>
<gene>
    <name evidence="1" type="ORF">PUN28_011626</name>
</gene>
<proteinExistence type="predicted"/>
<dbReference type="AlphaFoldDB" id="A0AAW2FEV1"/>
<keyword evidence="2" id="KW-1185">Reference proteome</keyword>
<evidence type="ECO:0000313" key="1">
    <source>
        <dbReference type="EMBL" id="KAL0114489.1"/>
    </source>
</evidence>
<dbReference type="Proteomes" id="UP001430953">
    <property type="component" value="Unassembled WGS sequence"/>
</dbReference>
<protein>
    <submittedName>
        <fullName evidence="1">Uncharacterized protein</fullName>
    </submittedName>
</protein>
<evidence type="ECO:0000313" key="2">
    <source>
        <dbReference type="Proteomes" id="UP001430953"/>
    </source>
</evidence>
<name>A0AAW2FEV1_9HYME</name>
<accession>A0AAW2FEV1</accession>
<dbReference type="EMBL" id="JADYXP020000011">
    <property type="protein sequence ID" value="KAL0114489.1"/>
    <property type="molecule type" value="Genomic_DNA"/>
</dbReference>
<comment type="caution">
    <text evidence="1">The sequence shown here is derived from an EMBL/GenBank/DDBJ whole genome shotgun (WGS) entry which is preliminary data.</text>
</comment>
<reference evidence="1 2" key="1">
    <citation type="submission" date="2023-03" db="EMBL/GenBank/DDBJ databases">
        <title>High recombination rates correlate with genetic variation in Cardiocondyla obscurior ants.</title>
        <authorList>
            <person name="Errbii M."/>
        </authorList>
    </citation>
    <scope>NUCLEOTIDE SEQUENCE [LARGE SCALE GENOMIC DNA]</scope>
    <source>
        <strain evidence="1">Alpha-2009</strain>
        <tissue evidence="1">Whole body</tissue>
    </source>
</reference>
<sequence length="69" mass="7951">MIQNVAFKSRPARIWGTLYLDRQITRRLFLLYRQNTYGSLASRAELLSLVDSRATFARAIKDMIGGLFV</sequence>